<protein>
    <submittedName>
        <fullName evidence="2">Uncharacterized protein</fullName>
    </submittedName>
</protein>
<dbReference type="STRING" id="685588.A0A067SNR9"/>
<feature type="compositionally biased region" description="Basic and acidic residues" evidence="1">
    <location>
        <begin position="261"/>
        <end position="282"/>
    </location>
</feature>
<organism evidence="2 3">
    <name type="scientific">Galerina marginata (strain CBS 339.88)</name>
    <dbReference type="NCBI Taxonomy" id="685588"/>
    <lineage>
        <taxon>Eukaryota</taxon>
        <taxon>Fungi</taxon>
        <taxon>Dikarya</taxon>
        <taxon>Basidiomycota</taxon>
        <taxon>Agaricomycotina</taxon>
        <taxon>Agaricomycetes</taxon>
        <taxon>Agaricomycetidae</taxon>
        <taxon>Agaricales</taxon>
        <taxon>Agaricineae</taxon>
        <taxon>Strophariaceae</taxon>
        <taxon>Galerina</taxon>
    </lineage>
</organism>
<dbReference type="Proteomes" id="UP000027222">
    <property type="component" value="Unassembled WGS sequence"/>
</dbReference>
<dbReference type="OrthoDB" id="3269456at2759"/>
<evidence type="ECO:0000313" key="3">
    <source>
        <dbReference type="Proteomes" id="UP000027222"/>
    </source>
</evidence>
<proteinExistence type="predicted"/>
<name>A0A067SNR9_GALM3</name>
<keyword evidence="3" id="KW-1185">Reference proteome</keyword>
<accession>A0A067SNR9</accession>
<feature type="region of interest" description="Disordered" evidence="1">
    <location>
        <begin position="258"/>
        <end position="282"/>
    </location>
</feature>
<sequence>MHRGSYTAVQVGALWRLVYMRAADDASPPEEVVASLQGIICKADLPPFRERISTGSRQIRYIRQSVTLTAFGDAMFDLVGSNIAEVHALFGRIVGADRLQECSTFANFEGYAAVEMSNRYFTPKNEASGATEIGLTDEIDPQGSLRKAAGAGYVHTDDNQVGYYERQVKGADYRYINAAPVIFQVGDIVEVQVSFAVLPLSEGKLKTSMTLRSITLLDGSLSQVCIETPQLTLKRRVGYYEEEVSVTRAKFTHMEIDDEAAEKRAGDPEGSVKKGTGIDKVD</sequence>
<evidence type="ECO:0000256" key="1">
    <source>
        <dbReference type="SAM" id="MobiDB-lite"/>
    </source>
</evidence>
<reference evidence="3" key="1">
    <citation type="journal article" date="2014" name="Proc. Natl. Acad. Sci. U.S.A.">
        <title>Extensive sampling of basidiomycete genomes demonstrates inadequacy of the white-rot/brown-rot paradigm for wood decay fungi.</title>
        <authorList>
            <person name="Riley R."/>
            <person name="Salamov A.A."/>
            <person name="Brown D.W."/>
            <person name="Nagy L.G."/>
            <person name="Floudas D."/>
            <person name="Held B.W."/>
            <person name="Levasseur A."/>
            <person name="Lombard V."/>
            <person name="Morin E."/>
            <person name="Otillar R."/>
            <person name="Lindquist E.A."/>
            <person name="Sun H."/>
            <person name="LaButti K.M."/>
            <person name="Schmutz J."/>
            <person name="Jabbour D."/>
            <person name="Luo H."/>
            <person name="Baker S.E."/>
            <person name="Pisabarro A.G."/>
            <person name="Walton J.D."/>
            <person name="Blanchette R.A."/>
            <person name="Henrissat B."/>
            <person name="Martin F."/>
            <person name="Cullen D."/>
            <person name="Hibbett D.S."/>
            <person name="Grigoriev I.V."/>
        </authorList>
    </citation>
    <scope>NUCLEOTIDE SEQUENCE [LARGE SCALE GENOMIC DNA]</scope>
    <source>
        <strain evidence="3">CBS 339.88</strain>
    </source>
</reference>
<dbReference type="EMBL" id="KL142391">
    <property type="protein sequence ID" value="KDR71687.1"/>
    <property type="molecule type" value="Genomic_DNA"/>
</dbReference>
<evidence type="ECO:0000313" key="2">
    <source>
        <dbReference type="EMBL" id="KDR71687.1"/>
    </source>
</evidence>
<gene>
    <name evidence="2" type="ORF">GALMADRAFT_74579</name>
</gene>
<dbReference type="AlphaFoldDB" id="A0A067SNR9"/>
<dbReference type="HOGENOM" id="CLU_067622_1_1_1"/>